<evidence type="ECO:0000313" key="1">
    <source>
        <dbReference type="EMBL" id="CCX13259.1"/>
    </source>
</evidence>
<dbReference type="Proteomes" id="UP000018144">
    <property type="component" value="Unassembled WGS sequence"/>
</dbReference>
<evidence type="ECO:0000313" key="2">
    <source>
        <dbReference type="Proteomes" id="UP000018144"/>
    </source>
</evidence>
<proteinExistence type="predicted"/>
<reference evidence="1 2" key="1">
    <citation type="journal article" date="2013" name="PLoS Genet.">
        <title>The genome and development-dependent transcriptomes of Pyronema confluens: a window into fungal evolution.</title>
        <authorList>
            <person name="Traeger S."/>
            <person name="Altegoer F."/>
            <person name="Freitag M."/>
            <person name="Gabaldon T."/>
            <person name="Kempken F."/>
            <person name="Kumar A."/>
            <person name="Marcet-Houben M."/>
            <person name="Poggeler S."/>
            <person name="Stajich J.E."/>
            <person name="Nowrousian M."/>
        </authorList>
    </citation>
    <scope>NUCLEOTIDE SEQUENCE [LARGE SCALE GENOMIC DNA]</scope>
    <source>
        <strain evidence="2">CBS 100304</strain>
        <tissue evidence="1">Vegetative mycelium</tissue>
    </source>
</reference>
<protein>
    <submittedName>
        <fullName evidence="1">Uncharacterized protein</fullName>
    </submittedName>
</protein>
<organism evidence="1 2">
    <name type="scientific">Pyronema omphalodes (strain CBS 100304)</name>
    <name type="common">Pyronema confluens</name>
    <dbReference type="NCBI Taxonomy" id="1076935"/>
    <lineage>
        <taxon>Eukaryota</taxon>
        <taxon>Fungi</taxon>
        <taxon>Dikarya</taxon>
        <taxon>Ascomycota</taxon>
        <taxon>Pezizomycotina</taxon>
        <taxon>Pezizomycetes</taxon>
        <taxon>Pezizales</taxon>
        <taxon>Pyronemataceae</taxon>
        <taxon>Pyronema</taxon>
    </lineage>
</organism>
<sequence length="92" mass="10617">MLNKGEGIERQITPCRPRSRRLSRVGYFRFPKISPLISTQTKCRLYQFKETRNNCEEKSALKQGYLERKIPPLKNMARLEPGLAGHAPSMVV</sequence>
<gene>
    <name evidence="1" type="ORF">PCON_12852</name>
</gene>
<name>U4L757_PYROM</name>
<accession>U4L757</accession>
<keyword evidence="2" id="KW-1185">Reference proteome</keyword>
<dbReference type="AlphaFoldDB" id="U4L757"/>
<dbReference type="EMBL" id="HF935791">
    <property type="protein sequence ID" value="CCX13259.1"/>
    <property type="molecule type" value="Genomic_DNA"/>
</dbReference>